<dbReference type="AlphaFoldDB" id="A0A1M5KNK7"/>
<dbReference type="RefSeq" id="WP_072891440.1">
    <property type="nucleotide sequence ID" value="NZ_FQVW01000040.1"/>
</dbReference>
<accession>A0A1M5KNK7</accession>
<dbReference type="Proteomes" id="UP000183988">
    <property type="component" value="Unassembled WGS sequence"/>
</dbReference>
<dbReference type="Pfam" id="PF10612">
    <property type="entry name" value="Spore-coat_CotZ"/>
    <property type="match status" value="1"/>
</dbReference>
<dbReference type="InterPro" id="IPR019593">
    <property type="entry name" value="Spore_coat_protein_Z/Y"/>
</dbReference>
<proteinExistence type="predicted"/>
<keyword evidence="2" id="KW-1185">Reference proteome</keyword>
<evidence type="ECO:0000313" key="1">
    <source>
        <dbReference type="EMBL" id="SHG54260.1"/>
    </source>
</evidence>
<protein>
    <submittedName>
        <fullName evidence="1">Spore coat protein Z</fullName>
    </submittedName>
</protein>
<sequence>MDRPIHKSCYNDNCVCETVEKIIEAQDKVAAATTDCTTSCHQSVRDLLSPAANENDKTTVPFILYCKGNCKPFIASGVHKSPIEGYPNDEYFKCIETPVFRAKRFTNRRNCCVLVELLRPVNANGYPIADKGEKLCDFFQDKTPHKTIHFQETGICITLDLKEFMAILCLDAIRPLS</sequence>
<dbReference type="OrthoDB" id="1655185at2"/>
<evidence type="ECO:0000313" key="2">
    <source>
        <dbReference type="Proteomes" id="UP000183988"/>
    </source>
</evidence>
<gene>
    <name evidence="1" type="ORF">SAMN05216225_10403</name>
</gene>
<dbReference type="EMBL" id="FQVW01000040">
    <property type="protein sequence ID" value="SHG54260.1"/>
    <property type="molecule type" value="Genomic_DNA"/>
</dbReference>
<dbReference type="STRING" id="930117.SAMN05216225_10403"/>
<keyword evidence="1" id="KW-0167">Capsid protein</keyword>
<reference evidence="1 2" key="1">
    <citation type="submission" date="2016-11" db="EMBL/GenBank/DDBJ databases">
        <authorList>
            <person name="Jaros S."/>
            <person name="Januszkiewicz K."/>
            <person name="Wedrychowicz H."/>
        </authorList>
    </citation>
    <scope>NUCLEOTIDE SEQUENCE [LARGE SCALE GENOMIC DNA]</scope>
    <source>
        <strain evidence="1 2">IBRC-M 10683</strain>
    </source>
</reference>
<organism evidence="1 2">
    <name type="scientific">Ornithinibacillus halophilus</name>
    <dbReference type="NCBI Taxonomy" id="930117"/>
    <lineage>
        <taxon>Bacteria</taxon>
        <taxon>Bacillati</taxon>
        <taxon>Bacillota</taxon>
        <taxon>Bacilli</taxon>
        <taxon>Bacillales</taxon>
        <taxon>Bacillaceae</taxon>
        <taxon>Ornithinibacillus</taxon>
    </lineage>
</organism>
<keyword evidence="1" id="KW-0946">Virion</keyword>
<name>A0A1M5KNK7_9BACI</name>